<sequence>MEEGFAMIRLEDEEEGGLMYEAPTFCFICGFMGHNEKFCEKIFDTSLESIENPYGIWMHAEPRRRNHTIGTKWLRQGNIYPITNSSETKEDRSEKVGTEIVAGSKDDPMKSGIAEDSRMKIMRVNSGNSYVTNPSNAYQLVPNSNMLTVGGNFGPK</sequence>
<dbReference type="AlphaFoldDB" id="A0AAD8J7J7"/>
<keyword evidence="2" id="KW-1185">Reference proteome</keyword>
<proteinExistence type="predicted"/>
<reference evidence="1" key="1">
    <citation type="submission" date="2023-02" db="EMBL/GenBank/DDBJ databases">
        <title>Genome of toxic invasive species Heracleum sosnowskyi carries increased number of genes despite the absence of recent whole-genome duplications.</title>
        <authorList>
            <person name="Schelkunov M."/>
            <person name="Shtratnikova V."/>
            <person name="Makarenko M."/>
            <person name="Klepikova A."/>
            <person name="Omelchenko D."/>
            <person name="Novikova G."/>
            <person name="Obukhova E."/>
            <person name="Bogdanov V."/>
            <person name="Penin A."/>
            <person name="Logacheva M."/>
        </authorList>
    </citation>
    <scope>NUCLEOTIDE SEQUENCE</scope>
    <source>
        <strain evidence="1">Hsosn_3</strain>
        <tissue evidence="1">Leaf</tissue>
    </source>
</reference>
<evidence type="ECO:0000313" key="2">
    <source>
        <dbReference type="Proteomes" id="UP001237642"/>
    </source>
</evidence>
<reference evidence="1" key="2">
    <citation type="submission" date="2023-05" db="EMBL/GenBank/DDBJ databases">
        <authorList>
            <person name="Schelkunov M.I."/>
        </authorList>
    </citation>
    <scope>NUCLEOTIDE SEQUENCE</scope>
    <source>
        <strain evidence="1">Hsosn_3</strain>
        <tissue evidence="1">Leaf</tissue>
    </source>
</reference>
<name>A0AAD8J7J7_9APIA</name>
<dbReference type="Proteomes" id="UP001237642">
    <property type="component" value="Unassembled WGS sequence"/>
</dbReference>
<gene>
    <name evidence="1" type="ORF">POM88_007841</name>
</gene>
<evidence type="ECO:0000313" key="1">
    <source>
        <dbReference type="EMBL" id="KAK1397978.1"/>
    </source>
</evidence>
<evidence type="ECO:0008006" key="3">
    <source>
        <dbReference type="Google" id="ProtNLM"/>
    </source>
</evidence>
<comment type="caution">
    <text evidence="1">The sequence shown here is derived from an EMBL/GenBank/DDBJ whole genome shotgun (WGS) entry which is preliminary data.</text>
</comment>
<accession>A0AAD8J7J7</accession>
<protein>
    <recommendedName>
        <fullName evidence="3">Zinc knuckle CX2CX4HX4C domain-containing protein</fullName>
    </recommendedName>
</protein>
<dbReference type="EMBL" id="JAUIZM010000002">
    <property type="protein sequence ID" value="KAK1397978.1"/>
    <property type="molecule type" value="Genomic_DNA"/>
</dbReference>
<organism evidence="1 2">
    <name type="scientific">Heracleum sosnowskyi</name>
    <dbReference type="NCBI Taxonomy" id="360622"/>
    <lineage>
        <taxon>Eukaryota</taxon>
        <taxon>Viridiplantae</taxon>
        <taxon>Streptophyta</taxon>
        <taxon>Embryophyta</taxon>
        <taxon>Tracheophyta</taxon>
        <taxon>Spermatophyta</taxon>
        <taxon>Magnoliopsida</taxon>
        <taxon>eudicotyledons</taxon>
        <taxon>Gunneridae</taxon>
        <taxon>Pentapetalae</taxon>
        <taxon>asterids</taxon>
        <taxon>campanulids</taxon>
        <taxon>Apiales</taxon>
        <taxon>Apiaceae</taxon>
        <taxon>Apioideae</taxon>
        <taxon>apioid superclade</taxon>
        <taxon>Tordylieae</taxon>
        <taxon>Tordyliinae</taxon>
        <taxon>Heracleum</taxon>
    </lineage>
</organism>